<evidence type="ECO:0000313" key="3">
    <source>
        <dbReference type="Proteomes" id="UP000324222"/>
    </source>
</evidence>
<dbReference type="Proteomes" id="UP000324222">
    <property type="component" value="Unassembled WGS sequence"/>
</dbReference>
<evidence type="ECO:0000313" key="2">
    <source>
        <dbReference type="EMBL" id="MPC31851.1"/>
    </source>
</evidence>
<proteinExistence type="predicted"/>
<organism evidence="2 3">
    <name type="scientific">Portunus trituberculatus</name>
    <name type="common">Swimming crab</name>
    <name type="synonym">Neptunus trituberculatus</name>
    <dbReference type="NCBI Taxonomy" id="210409"/>
    <lineage>
        <taxon>Eukaryota</taxon>
        <taxon>Metazoa</taxon>
        <taxon>Ecdysozoa</taxon>
        <taxon>Arthropoda</taxon>
        <taxon>Crustacea</taxon>
        <taxon>Multicrustacea</taxon>
        <taxon>Malacostraca</taxon>
        <taxon>Eumalacostraca</taxon>
        <taxon>Eucarida</taxon>
        <taxon>Decapoda</taxon>
        <taxon>Pleocyemata</taxon>
        <taxon>Brachyura</taxon>
        <taxon>Eubrachyura</taxon>
        <taxon>Portunoidea</taxon>
        <taxon>Portunidae</taxon>
        <taxon>Portuninae</taxon>
        <taxon>Portunus</taxon>
    </lineage>
</organism>
<keyword evidence="1" id="KW-0812">Transmembrane</keyword>
<protein>
    <submittedName>
        <fullName evidence="2">Uncharacterized protein</fullName>
    </submittedName>
</protein>
<keyword evidence="3" id="KW-1185">Reference proteome</keyword>
<reference evidence="2 3" key="1">
    <citation type="submission" date="2019-05" db="EMBL/GenBank/DDBJ databases">
        <title>Another draft genome of Portunus trituberculatus and its Hox gene families provides insights of decapod evolution.</title>
        <authorList>
            <person name="Jeong J.-H."/>
            <person name="Song I."/>
            <person name="Kim S."/>
            <person name="Choi T."/>
            <person name="Kim D."/>
            <person name="Ryu S."/>
            <person name="Kim W."/>
        </authorList>
    </citation>
    <scope>NUCLEOTIDE SEQUENCE [LARGE SCALE GENOMIC DNA]</scope>
    <source>
        <tissue evidence="2">Muscle</tissue>
    </source>
</reference>
<accession>A0A5B7ECH8</accession>
<sequence>MIIVDMVAGVKSLRRYEARISIVVWCVGAGGCVGVWLVQQRGGRWENATKKRLFWECDSDRISHPRKRSDKAATYIAFNSQI</sequence>
<feature type="transmembrane region" description="Helical" evidence="1">
    <location>
        <begin position="20"/>
        <end position="38"/>
    </location>
</feature>
<name>A0A5B7ECH8_PORTR</name>
<gene>
    <name evidence="2" type="ORF">E2C01_025151</name>
</gene>
<dbReference type="EMBL" id="VSRR010002517">
    <property type="protein sequence ID" value="MPC31851.1"/>
    <property type="molecule type" value="Genomic_DNA"/>
</dbReference>
<keyword evidence="1" id="KW-0472">Membrane</keyword>
<keyword evidence="1" id="KW-1133">Transmembrane helix</keyword>
<evidence type="ECO:0000256" key="1">
    <source>
        <dbReference type="SAM" id="Phobius"/>
    </source>
</evidence>
<dbReference type="AlphaFoldDB" id="A0A5B7ECH8"/>
<comment type="caution">
    <text evidence="2">The sequence shown here is derived from an EMBL/GenBank/DDBJ whole genome shotgun (WGS) entry which is preliminary data.</text>
</comment>